<dbReference type="Proteomes" id="UP001583177">
    <property type="component" value="Unassembled WGS sequence"/>
</dbReference>
<name>A0ABR3W305_9PEZI</name>
<dbReference type="SUPFAM" id="SSF52047">
    <property type="entry name" value="RNI-like"/>
    <property type="match status" value="1"/>
</dbReference>
<keyword evidence="2" id="KW-1185">Reference proteome</keyword>
<sequence>MEFPAGRSPIETIPTEVLTMIAGYLVPENYHELHNAEGRASYRQDRSKLANLCLVSKSMGNVARPILLSKVFLYQSKELILFHRALNENQNLGKHVQMLVLATPFLRNHKDHEALDFSLLRGVDSDFDSIQSDSSAGISSLAENQARFNIYLKILSNAQSVKDVAMNTPSWMVRGLDDEYLPDFRQASIVSASRITPAQTPQLQHLTSLTTLAIEGQSQGRVESLPGELARFWSRQSNLKTMIWIKEDRRWFRSLPCLQLTLDGIAQQCTTLTSMQLLQSNCGPFQVVTICSSFPCLQTLQIASSSLLLLDSSGSNWADRPADVMRRFSLSRNIAKLQDLQTLVLELFDAPDSSKLIGNGGVLDLSSLPKLTELTVSFKLFVSEQQISITGKNADPFLLLPQSLAGLTLIVRGFKTEAGKNLGNFLEDLQAATIHSFPRLRDVVYVYGVGMPPLGPGRTCVCGRFWHEDYCTFDENDPLAWAQPFTYLPWVPAQRLEAFVKAFGQRNIQLVVRQREALVKLY</sequence>
<evidence type="ECO:0000313" key="1">
    <source>
        <dbReference type="EMBL" id="KAL1851727.1"/>
    </source>
</evidence>
<gene>
    <name evidence="1" type="ORF">Daus18300_012412</name>
</gene>
<protein>
    <recommendedName>
        <fullName evidence="3">F-box domain-containing protein</fullName>
    </recommendedName>
</protein>
<proteinExistence type="predicted"/>
<comment type="caution">
    <text evidence="1">The sequence shown here is derived from an EMBL/GenBank/DDBJ whole genome shotgun (WGS) entry which is preliminary data.</text>
</comment>
<accession>A0ABR3W305</accession>
<evidence type="ECO:0000313" key="2">
    <source>
        <dbReference type="Proteomes" id="UP001583177"/>
    </source>
</evidence>
<dbReference type="EMBL" id="JAWRVE010000168">
    <property type="protein sequence ID" value="KAL1851727.1"/>
    <property type="molecule type" value="Genomic_DNA"/>
</dbReference>
<evidence type="ECO:0008006" key="3">
    <source>
        <dbReference type="Google" id="ProtNLM"/>
    </source>
</evidence>
<reference evidence="1 2" key="1">
    <citation type="journal article" date="2024" name="IMA Fungus">
        <title>IMA Genome - F19 : A genome assembly and annotation guide to empower mycologists, including annotated draft genome sequences of Ceratocystis pirilliformis, Diaporthe australafricana, Fusarium ophioides, Paecilomyces lecythidis, and Sporothrix stenoceras.</title>
        <authorList>
            <person name="Aylward J."/>
            <person name="Wilson A.M."/>
            <person name="Visagie C.M."/>
            <person name="Spraker J."/>
            <person name="Barnes I."/>
            <person name="Buitendag C."/>
            <person name="Ceriani C."/>
            <person name="Del Mar Angel L."/>
            <person name="du Plessis D."/>
            <person name="Fuchs T."/>
            <person name="Gasser K."/>
            <person name="Kramer D."/>
            <person name="Li W."/>
            <person name="Munsamy K."/>
            <person name="Piso A."/>
            <person name="Price J.L."/>
            <person name="Sonnekus B."/>
            <person name="Thomas C."/>
            <person name="van der Nest A."/>
            <person name="van Dijk A."/>
            <person name="van Heerden A."/>
            <person name="van Vuuren N."/>
            <person name="Yilmaz N."/>
            <person name="Duong T.A."/>
            <person name="van der Merwe N.A."/>
            <person name="Wingfield M.J."/>
            <person name="Wingfield B.D."/>
        </authorList>
    </citation>
    <scope>NUCLEOTIDE SEQUENCE [LARGE SCALE GENOMIC DNA]</scope>
    <source>
        <strain evidence="1 2">CMW 18300</strain>
    </source>
</reference>
<organism evidence="1 2">
    <name type="scientific">Diaporthe australafricana</name>
    <dbReference type="NCBI Taxonomy" id="127596"/>
    <lineage>
        <taxon>Eukaryota</taxon>
        <taxon>Fungi</taxon>
        <taxon>Dikarya</taxon>
        <taxon>Ascomycota</taxon>
        <taxon>Pezizomycotina</taxon>
        <taxon>Sordariomycetes</taxon>
        <taxon>Sordariomycetidae</taxon>
        <taxon>Diaporthales</taxon>
        <taxon>Diaporthaceae</taxon>
        <taxon>Diaporthe</taxon>
    </lineage>
</organism>